<dbReference type="PIRSF" id="PIRSF017706">
    <property type="entry name" value="TFIP11"/>
    <property type="match status" value="1"/>
</dbReference>
<sequence>MDEYQEMESFGMDNDFEDGQWINGEFYYRKRRDKRHQTKDDVLYGVFADSDSDDSSSAKKRRKDLSNKTDFTKPVNFVSTGVVMPTQEIERNSREQVNEDDGGSGGDRPGLGLGSTNFGSGIGFTSNSGSFSKNVGNNEVDEHDNDDDGFLPTAFGRKIKEGAQRREREREKSKLVKKSQGGRREAELGDVGRFEKFTKGIGMKLMEKMGYTGGGLGKNEQGIVAPIEAKLRPKNMGMGFNDYKETKLPALQEPEEKKSLPGTTQAVNKSKGKLWTKQASGKKKDRYITAEELLVKKQEQGIEVVQKVFDMRGPQVRVLTNLEDLNAEEKARENDIPMPELQHNVKLIVNLAELDIQKLDRDLRNERETVVSLQMEKEKLQKEAAHQKTQLDNTEQIVSVLDIISEENSVGKLTLDSLAKYFGDLRRRFAEDYKLCNLSCIACSFALPLLIRVFQGWDPLQNPLHGLEVMSSWKNLLQGGDDIFDLSDVGSPYTQLVMEVVLPAVRISGINTWQARDPEPMLRFLESWEKLLPSSVLQTMLDNIVLPKLSSAVDVWDPRRETVPIHVWVHPWLPLLGQKLESLYWKICDKLGNALQAWHPSDGSAYTILSPWKTVFDSTSWERLMVRSIIPKLMNVLQEFQVNPASQNLDQFHWVMSWASVIPIHRMVELLELHFFPKWQQVLYHWLCSGPNFEEVTQWYLGWKGLLPQELLANEQIRYQLNIGLDMMNQAVEGMEVVQPGLRENISYLRVLEQRQFEAQQKAAADARQQAAASLGGTTQMDGIGGVLEMSLKEVIEAHAQQHELLFKPKPGRMYNGHQIYGFGNISIIVDSLNQKVFAQHEERWSLVTLEQLLEMHKNSILK</sequence>
<gene>
    <name evidence="11" type="ORF">VitviT2T_024009</name>
</gene>
<dbReference type="InterPro" id="IPR022159">
    <property type="entry name" value="STIP/TFIP11_N"/>
</dbReference>
<keyword evidence="8" id="KW-0175">Coiled coil</keyword>
<evidence type="ECO:0000256" key="5">
    <source>
        <dbReference type="ARBA" id="ARBA00023187"/>
    </source>
</evidence>
<dbReference type="Pfam" id="PF12457">
    <property type="entry name" value="TIP_N"/>
    <property type="match status" value="1"/>
</dbReference>
<keyword evidence="6 7" id="KW-0539">Nucleus</keyword>
<feature type="region of interest" description="Disordered" evidence="9">
    <location>
        <begin position="39"/>
        <end position="119"/>
    </location>
</feature>
<comment type="subcellular location">
    <subcellularLocation>
        <location evidence="1 7">Nucleus</location>
    </subcellularLocation>
</comment>
<dbReference type="InterPro" id="IPR024933">
    <property type="entry name" value="TFP11"/>
</dbReference>
<keyword evidence="4 7" id="KW-0747">Spliceosome</keyword>
<evidence type="ECO:0000259" key="10">
    <source>
        <dbReference type="PROSITE" id="PS50174"/>
    </source>
</evidence>
<evidence type="ECO:0000256" key="7">
    <source>
        <dbReference type="PIRNR" id="PIRNR017706"/>
    </source>
</evidence>
<keyword evidence="12" id="KW-1185">Reference proteome</keyword>
<dbReference type="InterPro" id="IPR045211">
    <property type="entry name" value="TFP11/STIP/Ntr1"/>
</dbReference>
<feature type="region of interest" description="Disordered" evidence="9">
    <location>
        <begin position="133"/>
        <end position="187"/>
    </location>
</feature>
<comment type="similarity">
    <text evidence="2 7">Belongs to the TFP11/STIP family.</text>
</comment>
<feature type="region of interest" description="Disordered" evidence="9">
    <location>
        <begin position="254"/>
        <end position="278"/>
    </location>
</feature>
<evidence type="ECO:0000256" key="3">
    <source>
        <dbReference type="ARBA" id="ARBA00022664"/>
    </source>
</evidence>
<keyword evidence="5 7" id="KW-0508">mRNA splicing</keyword>
<feature type="compositionally biased region" description="Gly residues" evidence="9">
    <location>
        <begin position="103"/>
        <end position="113"/>
    </location>
</feature>
<feature type="coiled-coil region" evidence="8">
    <location>
        <begin position="349"/>
        <end position="397"/>
    </location>
</feature>
<dbReference type="PANTHER" id="PTHR23329:SF1">
    <property type="entry name" value="TUFTELIN-INTERACTING PROTEIN 11"/>
    <property type="match status" value="1"/>
</dbReference>
<keyword evidence="3 7" id="KW-0507">mRNA processing</keyword>
<dbReference type="PANTHER" id="PTHR23329">
    <property type="entry name" value="TUFTELIN-INTERACTING PROTEIN 11-RELATED"/>
    <property type="match status" value="1"/>
</dbReference>
<dbReference type="InterPro" id="IPR022783">
    <property type="entry name" value="GCFC_dom"/>
</dbReference>
<evidence type="ECO:0000256" key="2">
    <source>
        <dbReference type="ARBA" id="ARBA00010900"/>
    </source>
</evidence>
<dbReference type="InterPro" id="IPR000467">
    <property type="entry name" value="G_patch_dom"/>
</dbReference>
<feature type="domain" description="G-patch" evidence="10">
    <location>
        <begin position="198"/>
        <end position="243"/>
    </location>
</feature>
<feature type="compositionally biased region" description="Basic and acidic residues" evidence="9">
    <location>
        <begin position="158"/>
        <end position="174"/>
    </location>
</feature>
<accession>A0ABY9DH66</accession>
<protein>
    <recommendedName>
        <fullName evidence="10">G-patch domain-containing protein</fullName>
    </recommendedName>
</protein>
<organism evidence="11 12">
    <name type="scientific">Vitis vinifera</name>
    <name type="common">Grape</name>
    <dbReference type="NCBI Taxonomy" id="29760"/>
    <lineage>
        <taxon>Eukaryota</taxon>
        <taxon>Viridiplantae</taxon>
        <taxon>Streptophyta</taxon>
        <taxon>Embryophyta</taxon>
        <taxon>Tracheophyta</taxon>
        <taxon>Spermatophyta</taxon>
        <taxon>Magnoliopsida</taxon>
        <taxon>eudicotyledons</taxon>
        <taxon>Gunneridae</taxon>
        <taxon>Pentapetalae</taxon>
        <taxon>rosids</taxon>
        <taxon>Vitales</taxon>
        <taxon>Vitaceae</taxon>
        <taxon>Viteae</taxon>
        <taxon>Vitis</taxon>
    </lineage>
</organism>
<evidence type="ECO:0000256" key="1">
    <source>
        <dbReference type="ARBA" id="ARBA00004123"/>
    </source>
</evidence>
<dbReference type="EMBL" id="CP126663">
    <property type="protein sequence ID" value="WKA06089.1"/>
    <property type="molecule type" value="Genomic_DNA"/>
</dbReference>
<feature type="compositionally biased region" description="Acidic residues" evidence="9">
    <location>
        <begin position="139"/>
        <end position="149"/>
    </location>
</feature>
<feature type="compositionally biased region" description="Basic and acidic residues" evidence="9">
    <location>
        <begin position="88"/>
        <end position="97"/>
    </location>
</feature>
<evidence type="ECO:0000256" key="4">
    <source>
        <dbReference type="ARBA" id="ARBA00022728"/>
    </source>
</evidence>
<dbReference type="SMART" id="SM00443">
    <property type="entry name" value="G_patch"/>
    <property type="match status" value="1"/>
</dbReference>
<reference evidence="11 12" key="1">
    <citation type="journal article" date="2023" name="Hortic Res">
        <title>The complete reference genome for grapevine (Vitis vinifera L.) genetics and breeding.</title>
        <authorList>
            <person name="Shi X."/>
            <person name="Cao S."/>
            <person name="Wang X."/>
            <person name="Huang S."/>
            <person name="Wang Y."/>
            <person name="Liu Z."/>
            <person name="Liu W."/>
            <person name="Leng X."/>
            <person name="Peng Y."/>
            <person name="Wang N."/>
            <person name="Wang Y."/>
            <person name="Ma Z."/>
            <person name="Xu X."/>
            <person name="Zhang F."/>
            <person name="Xue H."/>
            <person name="Zhong H."/>
            <person name="Wang Y."/>
            <person name="Zhang K."/>
            <person name="Velt A."/>
            <person name="Avia K."/>
            <person name="Holtgrawe D."/>
            <person name="Grimplet J."/>
            <person name="Matus J.T."/>
            <person name="Ware D."/>
            <person name="Wu X."/>
            <person name="Wang H."/>
            <person name="Liu C."/>
            <person name="Fang Y."/>
            <person name="Rustenholz C."/>
            <person name="Cheng Z."/>
            <person name="Xiao H."/>
            <person name="Zhou Y."/>
        </authorList>
    </citation>
    <scope>NUCLEOTIDE SEQUENCE [LARGE SCALE GENOMIC DNA]</scope>
    <source>
        <strain evidence="12">cv. Pinot noir / PN40024</strain>
        <tissue evidence="11">Leaf</tissue>
    </source>
</reference>
<name>A0ABY9DH66_VITVI</name>
<evidence type="ECO:0000256" key="9">
    <source>
        <dbReference type="SAM" id="MobiDB-lite"/>
    </source>
</evidence>
<dbReference type="Pfam" id="PF01585">
    <property type="entry name" value="G-patch"/>
    <property type="match status" value="1"/>
</dbReference>
<proteinExistence type="inferred from homology"/>
<dbReference type="Pfam" id="PF07842">
    <property type="entry name" value="GCFC"/>
    <property type="match status" value="1"/>
</dbReference>
<evidence type="ECO:0000256" key="8">
    <source>
        <dbReference type="SAM" id="Coils"/>
    </source>
</evidence>
<evidence type="ECO:0000256" key="6">
    <source>
        <dbReference type="ARBA" id="ARBA00023242"/>
    </source>
</evidence>
<dbReference type="Proteomes" id="UP001227230">
    <property type="component" value="Chromosome 16"/>
</dbReference>
<evidence type="ECO:0000313" key="11">
    <source>
        <dbReference type="EMBL" id="WKA06089.1"/>
    </source>
</evidence>
<dbReference type="PROSITE" id="PS50174">
    <property type="entry name" value="G_PATCH"/>
    <property type="match status" value="1"/>
</dbReference>
<evidence type="ECO:0000313" key="12">
    <source>
        <dbReference type="Proteomes" id="UP001227230"/>
    </source>
</evidence>